<dbReference type="AlphaFoldDB" id="A0AA39NTB8"/>
<reference evidence="2" key="1">
    <citation type="submission" date="2023-06" db="EMBL/GenBank/DDBJ databases">
        <authorList>
            <consortium name="Lawrence Berkeley National Laboratory"/>
            <person name="Ahrendt S."/>
            <person name="Sahu N."/>
            <person name="Indic B."/>
            <person name="Wong-Bajracharya J."/>
            <person name="Merenyi Z."/>
            <person name="Ke H.-M."/>
            <person name="Monk M."/>
            <person name="Kocsube S."/>
            <person name="Drula E."/>
            <person name="Lipzen A."/>
            <person name="Balint B."/>
            <person name="Henrissat B."/>
            <person name="Andreopoulos B."/>
            <person name="Martin F.M."/>
            <person name="Harder C.B."/>
            <person name="Rigling D."/>
            <person name="Ford K.L."/>
            <person name="Foster G.D."/>
            <person name="Pangilinan J."/>
            <person name="Papanicolaou A."/>
            <person name="Barry K."/>
            <person name="LaButti K."/>
            <person name="Viragh M."/>
            <person name="Koriabine M."/>
            <person name="Yan M."/>
            <person name="Riley R."/>
            <person name="Champramary S."/>
            <person name="Plett K.L."/>
            <person name="Tsai I.J."/>
            <person name="Slot J."/>
            <person name="Sipos G."/>
            <person name="Plett J."/>
            <person name="Nagy L.G."/>
            <person name="Grigoriev I.V."/>
        </authorList>
    </citation>
    <scope>NUCLEOTIDE SEQUENCE</scope>
    <source>
        <strain evidence="2">ICMP 16352</strain>
    </source>
</reference>
<feature type="transmembrane region" description="Helical" evidence="1">
    <location>
        <begin position="67"/>
        <end position="87"/>
    </location>
</feature>
<comment type="caution">
    <text evidence="2">The sequence shown here is derived from an EMBL/GenBank/DDBJ whole genome shotgun (WGS) entry which is preliminary data.</text>
</comment>
<accession>A0AA39NTB8</accession>
<name>A0AA39NTB8_9AGAR</name>
<keyword evidence="1" id="KW-0472">Membrane</keyword>
<evidence type="ECO:0000256" key="1">
    <source>
        <dbReference type="SAM" id="Phobius"/>
    </source>
</evidence>
<organism evidence="2 3">
    <name type="scientific">Armillaria novae-zelandiae</name>
    <dbReference type="NCBI Taxonomy" id="153914"/>
    <lineage>
        <taxon>Eukaryota</taxon>
        <taxon>Fungi</taxon>
        <taxon>Dikarya</taxon>
        <taxon>Basidiomycota</taxon>
        <taxon>Agaricomycotina</taxon>
        <taxon>Agaricomycetes</taxon>
        <taxon>Agaricomycetidae</taxon>
        <taxon>Agaricales</taxon>
        <taxon>Marasmiineae</taxon>
        <taxon>Physalacriaceae</taxon>
        <taxon>Armillaria</taxon>
    </lineage>
</organism>
<feature type="non-terminal residue" evidence="2">
    <location>
        <position position="135"/>
    </location>
</feature>
<protein>
    <submittedName>
        <fullName evidence="2">Uncharacterized protein</fullName>
    </submittedName>
</protein>
<proteinExistence type="predicted"/>
<feature type="transmembrane region" description="Helical" evidence="1">
    <location>
        <begin position="29"/>
        <end position="47"/>
    </location>
</feature>
<keyword evidence="1" id="KW-1133">Transmembrane helix</keyword>
<evidence type="ECO:0000313" key="2">
    <source>
        <dbReference type="EMBL" id="KAK0471098.1"/>
    </source>
</evidence>
<keyword evidence="1" id="KW-0812">Transmembrane</keyword>
<dbReference type="Proteomes" id="UP001175227">
    <property type="component" value="Unassembled WGS sequence"/>
</dbReference>
<sequence>MQTKSNNSPTPSHGAPHPRYSASCNDKRLAILCPFVVLAISIAVSYFDLECVAPWSMSVWRNMDMHGACYSVLVRIVSMVLLVHIPVHIPALRIDTLEEMGIAHLDLRHVVEESNCLPARYPRFCTASHRTRVHQ</sequence>
<keyword evidence="3" id="KW-1185">Reference proteome</keyword>
<evidence type="ECO:0000313" key="3">
    <source>
        <dbReference type="Proteomes" id="UP001175227"/>
    </source>
</evidence>
<gene>
    <name evidence="2" type="ORF">IW261DRAFT_1513063</name>
</gene>
<dbReference type="EMBL" id="JAUEPR010000054">
    <property type="protein sequence ID" value="KAK0471098.1"/>
    <property type="molecule type" value="Genomic_DNA"/>
</dbReference>